<keyword evidence="1" id="KW-0812">Transmembrane</keyword>
<dbReference type="AlphaFoldDB" id="A0A919BWZ2"/>
<keyword evidence="1" id="KW-0472">Membrane</keyword>
<keyword evidence="3" id="KW-1185">Reference proteome</keyword>
<name>A0A919BWZ2_STRFL</name>
<reference evidence="2" key="2">
    <citation type="submission" date="2020-09" db="EMBL/GenBank/DDBJ databases">
        <authorList>
            <person name="Sun Q."/>
            <person name="Ohkuma M."/>
        </authorList>
    </citation>
    <scope>NUCLEOTIDE SEQUENCE</scope>
    <source>
        <strain evidence="2">JCM 4122</strain>
    </source>
</reference>
<dbReference type="EMBL" id="BNBE01000004">
    <property type="protein sequence ID" value="GHG23713.1"/>
    <property type="molecule type" value="Genomic_DNA"/>
</dbReference>
<proteinExistence type="predicted"/>
<keyword evidence="1" id="KW-1133">Transmembrane helix</keyword>
<protein>
    <submittedName>
        <fullName evidence="2">Uncharacterized protein</fullName>
    </submittedName>
</protein>
<dbReference type="RefSeq" id="WP_268983056.1">
    <property type="nucleotide sequence ID" value="NZ_BNBE01000004.1"/>
</dbReference>
<reference evidence="2" key="1">
    <citation type="journal article" date="2014" name="Int. J. Syst. Evol. Microbiol.">
        <title>Complete genome sequence of Corynebacterium casei LMG S-19264T (=DSM 44701T), isolated from a smear-ripened cheese.</title>
        <authorList>
            <consortium name="US DOE Joint Genome Institute (JGI-PGF)"/>
            <person name="Walter F."/>
            <person name="Albersmeier A."/>
            <person name="Kalinowski J."/>
            <person name="Ruckert C."/>
        </authorList>
    </citation>
    <scope>NUCLEOTIDE SEQUENCE</scope>
    <source>
        <strain evidence="2">JCM 4122</strain>
    </source>
</reference>
<accession>A0A919BWZ2</accession>
<evidence type="ECO:0000313" key="2">
    <source>
        <dbReference type="EMBL" id="GHG23713.1"/>
    </source>
</evidence>
<comment type="caution">
    <text evidence="2">The sequence shown here is derived from an EMBL/GenBank/DDBJ whole genome shotgun (WGS) entry which is preliminary data.</text>
</comment>
<sequence length="41" mass="4493">MNDALSLAADIATLLGVFLNAAFELHRARRAARDDNEPPQK</sequence>
<organism evidence="2 3">
    <name type="scientific">Streptomyces filamentosus</name>
    <name type="common">Streptomyces roseosporus</name>
    <dbReference type="NCBI Taxonomy" id="67294"/>
    <lineage>
        <taxon>Bacteria</taxon>
        <taxon>Bacillati</taxon>
        <taxon>Actinomycetota</taxon>
        <taxon>Actinomycetes</taxon>
        <taxon>Kitasatosporales</taxon>
        <taxon>Streptomycetaceae</taxon>
        <taxon>Streptomyces</taxon>
    </lineage>
</organism>
<evidence type="ECO:0000313" key="3">
    <source>
        <dbReference type="Proteomes" id="UP000632849"/>
    </source>
</evidence>
<evidence type="ECO:0000256" key="1">
    <source>
        <dbReference type="SAM" id="Phobius"/>
    </source>
</evidence>
<feature type="transmembrane region" description="Helical" evidence="1">
    <location>
        <begin position="6"/>
        <end position="23"/>
    </location>
</feature>
<gene>
    <name evidence="2" type="ORF">GCM10017667_68960</name>
</gene>
<dbReference type="Proteomes" id="UP000632849">
    <property type="component" value="Unassembled WGS sequence"/>
</dbReference>